<dbReference type="Proteomes" id="UP000595610">
    <property type="component" value="Chromosome 2"/>
</dbReference>
<feature type="transmembrane region" description="Helical" evidence="1">
    <location>
        <begin position="62"/>
        <end position="88"/>
    </location>
</feature>
<evidence type="ECO:0000256" key="1">
    <source>
        <dbReference type="SAM" id="Phobius"/>
    </source>
</evidence>
<proteinExistence type="predicted"/>
<dbReference type="InterPro" id="IPR012861">
    <property type="entry name" value="DUF1634"/>
</dbReference>
<keyword evidence="3" id="KW-1185">Reference proteome</keyword>
<accession>A0A7T4N8K3</accession>
<keyword evidence="1" id="KW-0812">Transmembrane</keyword>
<dbReference type="RefSeq" id="WP_052400511.1">
    <property type="nucleotide sequence ID" value="NZ_CP066076.1"/>
</dbReference>
<dbReference type="Pfam" id="PF07843">
    <property type="entry name" value="DUF1634"/>
    <property type="match status" value="1"/>
</dbReference>
<organism evidence="2 3">
    <name type="scientific">Paraburkholderia ginsengisoli</name>
    <dbReference type="NCBI Taxonomy" id="311231"/>
    <lineage>
        <taxon>Bacteria</taxon>
        <taxon>Pseudomonadati</taxon>
        <taxon>Pseudomonadota</taxon>
        <taxon>Betaproteobacteria</taxon>
        <taxon>Burkholderiales</taxon>
        <taxon>Burkholderiaceae</taxon>
        <taxon>Paraburkholderia</taxon>
    </lineage>
</organism>
<evidence type="ECO:0000313" key="2">
    <source>
        <dbReference type="EMBL" id="QQC67240.1"/>
    </source>
</evidence>
<gene>
    <name evidence="2" type="ORF">I6I06_19980</name>
</gene>
<sequence length="116" mass="12181">MNDVNPANPTHDVARTAARLEHWLAALLHYGTWIATGTIATGLALALLALRTHGGAHPATAGMPIMTVGIALFILLPIMRLILMLGVFLHQRDYRFGAIAALVLAIVAVGLLVGAA</sequence>
<protein>
    <submittedName>
        <fullName evidence="2">DUF1634 domain-containing protein</fullName>
    </submittedName>
</protein>
<dbReference type="AlphaFoldDB" id="A0A7T4N8K3"/>
<feature type="transmembrane region" description="Helical" evidence="1">
    <location>
        <begin position="94"/>
        <end position="115"/>
    </location>
</feature>
<keyword evidence="1" id="KW-0472">Membrane</keyword>
<reference evidence="2 3" key="1">
    <citation type="submission" date="2020-12" db="EMBL/GenBank/DDBJ databases">
        <title>FDA dAtabase for Regulatory Grade micrObial Sequences (FDA-ARGOS): Supporting development and validation of Infectious Disease Dx tests.</title>
        <authorList>
            <person name="Nelson B."/>
            <person name="Plummer A."/>
            <person name="Tallon L."/>
            <person name="Sadzewicz L."/>
            <person name="Zhao X."/>
            <person name="Boylan J."/>
            <person name="Ott S."/>
            <person name="Bowen H."/>
            <person name="Vavikolanu K."/>
            <person name="Mehta A."/>
            <person name="Aluvathingal J."/>
            <person name="Nadendla S."/>
            <person name="Myers T."/>
            <person name="Yan Y."/>
            <person name="Sichtig H."/>
        </authorList>
    </citation>
    <scope>NUCLEOTIDE SEQUENCE [LARGE SCALE GENOMIC DNA]</scope>
    <source>
        <strain evidence="2 3">FDAARGOS_1049</strain>
    </source>
</reference>
<name>A0A7T4N8K3_9BURK</name>
<dbReference type="KEGG" id="pgis:I6I06_19980"/>
<evidence type="ECO:0000313" key="3">
    <source>
        <dbReference type="Proteomes" id="UP000595610"/>
    </source>
</evidence>
<feature type="transmembrane region" description="Helical" evidence="1">
    <location>
        <begin position="30"/>
        <end position="50"/>
    </location>
</feature>
<keyword evidence="1" id="KW-1133">Transmembrane helix</keyword>
<dbReference type="EMBL" id="CP066076">
    <property type="protein sequence ID" value="QQC67240.1"/>
    <property type="molecule type" value="Genomic_DNA"/>
</dbReference>